<gene>
    <name evidence="1" type="ORF">CPB84DRAFT_1747695</name>
</gene>
<organism evidence="1 2">
    <name type="scientific">Gymnopilus junonius</name>
    <name type="common">Spectacular rustgill mushroom</name>
    <name type="synonym">Gymnopilus spectabilis subsp. junonius</name>
    <dbReference type="NCBI Taxonomy" id="109634"/>
    <lineage>
        <taxon>Eukaryota</taxon>
        <taxon>Fungi</taxon>
        <taxon>Dikarya</taxon>
        <taxon>Basidiomycota</taxon>
        <taxon>Agaricomycotina</taxon>
        <taxon>Agaricomycetes</taxon>
        <taxon>Agaricomycetidae</taxon>
        <taxon>Agaricales</taxon>
        <taxon>Agaricineae</taxon>
        <taxon>Hymenogastraceae</taxon>
        <taxon>Gymnopilus</taxon>
    </lineage>
</organism>
<protein>
    <submittedName>
        <fullName evidence="1">Uncharacterized protein</fullName>
    </submittedName>
</protein>
<accession>A0A9P5NNU5</accession>
<keyword evidence="2" id="KW-1185">Reference proteome</keyword>
<sequence length="233" mass="26948">MNVKDFKQFYNRSKTMQIEVPKQRPLEIQVGDSIFIMPLEEVYRNLPHFKKYGTIPGDVYWQGKVLKLGERKAEVLNSRKDVPKMVVVIEWYYTYYDLVDMFGKNVVKALILCAGMTVAKKGDMTHQTWRDSGQLDISLQEQYLWVAIITQPIWRVSRKNEAPLSLEKIQVYLIKEWKKNKKMNAKLTRGQVEASGLFAGQVPPNFQSIIKGALESMGSADWMECPNCHSSHI</sequence>
<dbReference type="Proteomes" id="UP000724874">
    <property type="component" value="Unassembled WGS sequence"/>
</dbReference>
<dbReference type="EMBL" id="JADNYJ010000051">
    <property type="protein sequence ID" value="KAF8899745.1"/>
    <property type="molecule type" value="Genomic_DNA"/>
</dbReference>
<proteinExistence type="predicted"/>
<dbReference type="AlphaFoldDB" id="A0A9P5NNU5"/>
<name>A0A9P5NNU5_GYMJU</name>
<evidence type="ECO:0000313" key="1">
    <source>
        <dbReference type="EMBL" id="KAF8899745.1"/>
    </source>
</evidence>
<comment type="caution">
    <text evidence="1">The sequence shown here is derived from an EMBL/GenBank/DDBJ whole genome shotgun (WGS) entry which is preliminary data.</text>
</comment>
<dbReference type="OrthoDB" id="3058666at2759"/>
<evidence type="ECO:0000313" key="2">
    <source>
        <dbReference type="Proteomes" id="UP000724874"/>
    </source>
</evidence>
<reference evidence="1" key="1">
    <citation type="submission" date="2020-11" db="EMBL/GenBank/DDBJ databases">
        <authorList>
            <consortium name="DOE Joint Genome Institute"/>
            <person name="Ahrendt S."/>
            <person name="Riley R."/>
            <person name="Andreopoulos W."/>
            <person name="LaButti K."/>
            <person name="Pangilinan J."/>
            <person name="Ruiz-duenas F.J."/>
            <person name="Barrasa J.M."/>
            <person name="Sanchez-Garcia M."/>
            <person name="Camarero S."/>
            <person name="Miyauchi S."/>
            <person name="Serrano A."/>
            <person name="Linde D."/>
            <person name="Babiker R."/>
            <person name="Drula E."/>
            <person name="Ayuso-Fernandez I."/>
            <person name="Pacheco R."/>
            <person name="Padilla G."/>
            <person name="Ferreira P."/>
            <person name="Barriuso J."/>
            <person name="Kellner H."/>
            <person name="Castanera R."/>
            <person name="Alfaro M."/>
            <person name="Ramirez L."/>
            <person name="Pisabarro A.G."/>
            <person name="Kuo A."/>
            <person name="Tritt A."/>
            <person name="Lipzen A."/>
            <person name="He G."/>
            <person name="Yan M."/>
            <person name="Ng V."/>
            <person name="Cullen D."/>
            <person name="Martin F."/>
            <person name="Rosso M.-N."/>
            <person name="Henrissat B."/>
            <person name="Hibbett D."/>
            <person name="Martinez A.T."/>
            <person name="Grigoriev I.V."/>
        </authorList>
    </citation>
    <scope>NUCLEOTIDE SEQUENCE</scope>
    <source>
        <strain evidence="1">AH 44721</strain>
    </source>
</reference>